<sequence length="121" mass="13997">MHLVYLYIKLENYPLNISKLEDIRLLCNFGKAKFVLPTTINDNLCSSFNNLKMISTTTKGSLPYISSKRIASKKTLQETSNNIWSYGFLLNTMITKTLHSTYIYSPLLQMRILKSVRVLRL</sequence>
<dbReference type="Gene3D" id="1.10.510.10">
    <property type="entry name" value="Transferase(Phosphotransferase) domain 1"/>
    <property type="match status" value="1"/>
</dbReference>
<protein>
    <recommendedName>
        <fullName evidence="1">Protein kinase domain-containing protein</fullName>
    </recommendedName>
</protein>
<dbReference type="InterPro" id="IPR011009">
    <property type="entry name" value="Kinase-like_dom_sf"/>
</dbReference>
<dbReference type="AlphaFoldDB" id="M7PHC4"/>
<dbReference type="OrthoDB" id="4062651at2759"/>
<dbReference type="RefSeq" id="XP_007874010.1">
    <property type="nucleotide sequence ID" value="XM_007875819.1"/>
</dbReference>
<dbReference type="SUPFAM" id="SSF56112">
    <property type="entry name" value="Protein kinase-like (PK-like)"/>
    <property type="match status" value="1"/>
</dbReference>
<dbReference type="InterPro" id="IPR000719">
    <property type="entry name" value="Prot_kinase_dom"/>
</dbReference>
<dbReference type="HOGENOM" id="CLU_2039023_0_0_1"/>
<name>M7PHC4_PNEMU</name>
<dbReference type="VEuPathDB" id="FungiDB:PNEG_02030"/>
<dbReference type="GO" id="GO:0005524">
    <property type="term" value="F:ATP binding"/>
    <property type="evidence" value="ECO:0007669"/>
    <property type="project" value="InterPro"/>
</dbReference>
<dbReference type="STRING" id="1069680.M7PHC4"/>
<accession>M7PHC4</accession>
<evidence type="ECO:0000259" key="1">
    <source>
        <dbReference type="PROSITE" id="PS50011"/>
    </source>
</evidence>
<organism evidence="2 3">
    <name type="scientific">Pneumocystis murina (strain B123)</name>
    <name type="common">Mouse pneumocystis pneumonia agent</name>
    <name type="synonym">Pneumocystis carinii f. sp. muris</name>
    <dbReference type="NCBI Taxonomy" id="1069680"/>
    <lineage>
        <taxon>Eukaryota</taxon>
        <taxon>Fungi</taxon>
        <taxon>Dikarya</taxon>
        <taxon>Ascomycota</taxon>
        <taxon>Taphrinomycotina</taxon>
        <taxon>Pneumocystomycetes</taxon>
        <taxon>Pneumocystaceae</taxon>
        <taxon>Pneumocystis</taxon>
    </lineage>
</organism>
<dbReference type="Proteomes" id="UP000011958">
    <property type="component" value="Unassembled WGS sequence"/>
</dbReference>
<reference evidence="3" key="1">
    <citation type="journal article" date="2016" name="Nat. Commun.">
        <title>Genome analysis of three Pneumocystis species reveals adaptation mechanisms to life exclusively in mammalian hosts.</title>
        <authorList>
            <person name="Ma L."/>
            <person name="Chen Z."/>
            <person name="Huang D.W."/>
            <person name="Kutty G."/>
            <person name="Ishihara M."/>
            <person name="Wang H."/>
            <person name="Abouelleil A."/>
            <person name="Bishop L."/>
            <person name="Davey E."/>
            <person name="Deng R."/>
            <person name="Deng X."/>
            <person name="Fan L."/>
            <person name="Fantoni G."/>
            <person name="Fitzgerald M."/>
            <person name="Gogineni E."/>
            <person name="Goldberg J.M."/>
            <person name="Handley G."/>
            <person name="Hu X."/>
            <person name="Huber C."/>
            <person name="Jiao X."/>
            <person name="Jones K."/>
            <person name="Levin J.Z."/>
            <person name="Liu Y."/>
            <person name="Macdonald P."/>
            <person name="Melnikov A."/>
            <person name="Raley C."/>
            <person name="Sassi M."/>
            <person name="Sherman B.T."/>
            <person name="Song X."/>
            <person name="Sykes S."/>
            <person name="Tran B."/>
            <person name="Walsh L."/>
            <person name="Xia Y."/>
            <person name="Yang J."/>
            <person name="Young S."/>
            <person name="Zeng Q."/>
            <person name="Zheng X."/>
            <person name="Stephens R."/>
            <person name="Nusbaum C."/>
            <person name="Birren B.W."/>
            <person name="Azadi P."/>
            <person name="Lempicki R.A."/>
            <person name="Cuomo C.A."/>
            <person name="Kovacs J.A."/>
        </authorList>
    </citation>
    <scope>NUCLEOTIDE SEQUENCE [LARGE SCALE GENOMIC DNA]</scope>
    <source>
        <strain evidence="3">B123</strain>
    </source>
</reference>
<evidence type="ECO:0000313" key="3">
    <source>
        <dbReference type="Proteomes" id="UP000011958"/>
    </source>
</evidence>
<evidence type="ECO:0000313" key="2">
    <source>
        <dbReference type="EMBL" id="EMR09849.1"/>
    </source>
</evidence>
<comment type="caution">
    <text evidence="2">The sequence shown here is derived from an EMBL/GenBank/DDBJ whole genome shotgun (WGS) entry which is preliminary data.</text>
</comment>
<keyword evidence="3" id="KW-1185">Reference proteome</keyword>
<dbReference type="GO" id="GO:0004672">
    <property type="term" value="F:protein kinase activity"/>
    <property type="evidence" value="ECO:0007669"/>
    <property type="project" value="InterPro"/>
</dbReference>
<dbReference type="GeneID" id="19895724"/>
<dbReference type="EMBL" id="AFWA02000009">
    <property type="protein sequence ID" value="EMR09849.1"/>
    <property type="molecule type" value="Genomic_DNA"/>
</dbReference>
<dbReference type="PROSITE" id="PS50011">
    <property type="entry name" value="PROTEIN_KINASE_DOM"/>
    <property type="match status" value="1"/>
</dbReference>
<feature type="domain" description="Protein kinase" evidence="1">
    <location>
        <begin position="1"/>
        <end position="121"/>
    </location>
</feature>
<proteinExistence type="predicted"/>
<gene>
    <name evidence="2" type="ORF">PNEG_02030</name>
</gene>